<feature type="region of interest" description="Disordered" evidence="1">
    <location>
        <begin position="123"/>
        <end position="304"/>
    </location>
</feature>
<feature type="compositionally biased region" description="Low complexity" evidence="1">
    <location>
        <begin position="148"/>
        <end position="161"/>
    </location>
</feature>
<accession>A0A811YIT0</accession>
<sequence length="304" mass="31229">MRLPSCLLVQTDARPHGGDAGLHRASRGPRPPCRPPRRAGHRGSRRPRASACRGRPRSAARPLLLGPRPRPRLSRFGPRAAGPLQPLVAQPPPKPGEVESGRRRCLRGTRRAALGMLTSPASLLVPWTPGRPGSAGGRAGQRQRQRRATSAAAAAAASAAGARGGVRGAPRSRRRAGGAARGPRAHSGTCVPLACRRPPSFPRQPGLGRAWARETGSEGSARVGAAERTAEGGRRRAGQGAHPLALAPASAARRAAGLPSLPGRAARSCRGLAGGAGSSGVPTLAAGRPRGKVHFPLAGTERLS</sequence>
<keyword evidence="3" id="KW-1185">Reference proteome</keyword>
<dbReference type="AlphaFoldDB" id="A0A811YIT0"/>
<reference evidence="2" key="1">
    <citation type="submission" date="2020-12" db="EMBL/GenBank/DDBJ databases">
        <authorList>
            <consortium name="Molecular Ecology Group"/>
        </authorList>
    </citation>
    <scope>NUCLEOTIDE SEQUENCE</scope>
    <source>
        <strain evidence="2">TBG_1078</strain>
    </source>
</reference>
<dbReference type="Proteomes" id="UP000645828">
    <property type="component" value="Unassembled WGS sequence"/>
</dbReference>
<evidence type="ECO:0000256" key="1">
    <source>
        <dbReference type="SAM" id="MobiDB-lite"/>
    </source>
</evidence>
<proteinExistence type="predicted"/>
<feature type="compositionally biased region" description="Low complexity" evidence="1">
    <location>
        <begin position="238"/>
        <end position="262"/>
    </location>
</feature>
<feature type="region of interest" description="Disordered" evidence="1">
    <location>
        <begin position="1"/>
        <end position="103"/>
    </location>
</feature>
<protein>
    <submittedName>
        <fullName evidence="2">(raccoon dog) hypothetical protein</fullName>
    </submittedName>
</protein>
<comment type="caution">
    <text evidence="2">The sequence shown here is derived from an EMBL/GenBank/DDBJ whole genome shotgun (WGS) entry which is preliminary data.</text>
</comment>
<gene>
    <name evidence="2" type="ORF">NYPRO_LOCUS8690</name>
</gene>
<organism evidence="2 3">
    <name type="scientific">Nyctereutes procyonoides</name>
    <name type="common">Raccoon dog</name>
    <name type="synonym">Canis procyonoides</name>
    <dbReference type="NCBI Taxonomy" id="34880"/>
    <lineage>
        <taxon>Eukaryota</taxon>
        <taxon>Metazoa</taxon>
        <taxon>Chordata</taxon>
        <taxon>Craniata</taxon>
        <taxon>Vertebrata</taxon>
        <taxon>Euteleostomi</taxon>
        <taxon>Mammalia</taxon>
        <taxon>Eutheria</taxon>
        <taxon>Laurasiatheria</taxon>
        <taxon>Carnivora</taxon>
        <taxon>Caniformia</taxon>
        <taxon>Canidae</taxon>
        <taxon>Nyctereutes</taxon>
    </lineage>
</organism>
<feature type="compositionally biased region" description="Basic residues" evidence="1">
    <location>
        <begin position="35"/>
        <end position="58"/>
    </location>
</feature>
<evidence type="ECO:0000313" key="2">
    <source>
        <dbReference type="EMBL" id="CAD7675895.1"/>
    </source>
</evidence>
<evidence type="ECO:0000313" key="3">
    <source>
        <dbReference type="Proteomes" id="UP000645828"/>
    </source>
</evidence>
<name>A0A811YIT0_NYCPR</name>
<dbReference type="EMBL" id="CAJHUB010000676">
    <property type="protein sequence ID" value="CAD7675895.1"/>
    <property type="molecule type" value="Genomic_DNA"/>
</dbReference>